<dbReference type="KEGG" id="tee:Tel_07050"/>
<dbReference type="AlphaFoldDB" id="A0A0S2TCN4"/>
<keyword evidence="1" id="KW-0732">Signal</keyword>
<dbReference type="EMBL" id="CP013099">
    <property type="protein sequence ID" value="ALP52928.1"/>
    <property type="molecule type" value="Genomic_DNA"/>
</dbReference>
<name>A0A0S2TCN4_9GAMM</name>
<protein>
    <submittedName>
        <fullName evidence="2">Uncharacterized protein</fullName>
    </submittedName>
</protein>
<dbReference type="STRING" id="1748243.Tel_07050"/>
<feature type="chain" id="PRO_5006604859" evidence="1">
    <location>
        <begin position="24"/>
        <end position="193"/>
    </location>
</feature>
<evidence type="ECO:0000313" key="2">
    <source>
        <dbReference type="EMBL" id="ALP52928.1"/>
    </source>
</evidence>
<gene>
    <name evidence="2" type="ORF">Tel_07050</name>
</gene>
<organism evidence="2 3">
    <name type="scientific">Candidatus Tenderia electrophaga</name>
    <dbReference type="NCBI Taxonomy" id="1748243"/>
    <lineage>
        <taxon>Bacteria</taxon>
        <taxon>Pseudomonadati</taxon>
        <taxon>Pseudomonadota</taxon>
        <taxon>Gammaproteobacteria</taxon>
        <taxon>Candidatus Tenderiales</taxon>
        <taxon>Candidatus Tenderiaceae</taxon>
        <taxon>Candidatus Tenderia</taxon>
    </lineage>
</organism>
<evidence type="ECO:0000256" key="1">
    <source>
        <dbReference type="SAM" id="SignalP"/>
    </source>
</evidence>
<accession>A0A0S2TCN4</accession>
<dbReference type="Proteomes" id="UP000055136">
    <property type="component" value="Chromosome"/>
</dbReference>
<feature type="signal peptide" evidence="1">
    <location>
        <begin position="1"/>
        <end position="23"/>
    </location>
</feature>
<keyword evidence="3" id="KW-1185">Reference proteome</keyword>
<proteinExistence type="predicted"/>
<evidence type="ECO:0000313" key="3">
    <source>
        <dbReference type="Proteomes" id="UP000055136"/>
    </source>
</evidence>
<reference evidence="2" key="1">
    <citation type="submission" date="2015-10" db="EMBL/GenBank/DDBJ databases">
        <title>Description of Candidatus Tenderia electrophaga gen. nov, sp. nov., an Uncultivated Electroautotroph from a Biocathode Enrichment.</title>
        <authorList>
            <person name="Eddie B.J."/>
            <person name="Malanoski A.P."/>
            <person name="Wang Z."/>
            <person name="Hall R.J."/>
            <person name="Oh S.D."/>
            <person name="Heiner C."/>
            <person name="Lin B."/>
            <person name="Strycharz-Glaven S.M."/>
        </authorList>
    </citation>
    <scope>NUCLEOTIDE SEQUENCE [LARGE SCALE GENOMIC DNA]</scope>
    <source>
        <strain evidence="2">NRL1</strain>
    </source>
</reference>
<sequence>MAGYGIGALCAALVLYAGAPAAAQSPSLPKAVFGFELGTVLDQSLRRGCDLGEWCAVLPRQRQPEFDRYSVRITPSQGRIYRIAATRFVDDLHTCKAQARDLMAMLERNHGIRFETVAPERVAPLVRAAWRWALTPPPDWQVEYDTAYEIDIRCKGPAVGVNAGGAGRSVPAATLKVFFNDFRLLQQEQPDKP</sequence>